<feature type="compositionally biased region" description="Basic and acidic residues" evidence="2">
    <location>
        <begin position="38"/>
        <end position="54"/>
    </location>
</feature>
<dbReference type="SUPFAM" id="SSF57997">
    <property type="entry name" value="Tropomyosin"/>
    <property type="match status" value="1"/>
</dbReference>
<feature type="coiled-coil region" evidence="1">
    <location>
        <begin position="467"/>
        <end position="564"/>
    </location>
</feature>
<feature type="region of interest" description="Disordered" evidence="2">
    <location>
        <begin position="219"/>
        <end position="338"/>
    </location>
</feature>
<feature type="coiled-coil region" evidence="1">
    <location>
        <begin position="756"/>
        <end position="828"/>
    </location>
</feature>
<keyword evidence="1" id="KW-0175">Coiled coil</keyword>
<dbReference type="Gene3D" id="1.20.5.1700">
    <property type="match status" value="1"/>
</dbReference>
<dbReference type="RefSeq" id="XP_006825416.1">
    <property type="nucleotide sequence ID" value="XM_006825353.1"/>
</dbReference>
<evidence type="ECO:0000256" key="2">
    <source>
        <dbReference type="SAM" id="MobiDB-lite"/>
    </source>
</evidence>
<sequence>MTDVDMANAAHTTRPAIKHDGYRRVKNDQRGPSNYVSERLETVVEEENSHSERGGRRKHTKKTEEEDKSVALSKKKRNRLGKDNKTKQPKSFHKGKGTGWRVAGVIVKYVRVGRQGYLERAPIQTKVAGSGDTSGISQGDLKEHTGSDFPENTILNSTGSSFNTELQSTTGFGHNTELQSTTAFGHNTEHQNGGPTLDIQPQQYNSISESQISPQNFETKSSEMYHSSNRDHSPSGLPSSLTGRRSADSTRSTSSLLSTGSNSMEYGRPQSSSTPKTYTSGSTIGKSNFKTEESLVTRAGMKPGLLSAGHTVRTTTPDRTHPSVSRLHDSGTGGTPNGSGILDCMSSGIEEDIASSRCSVSSGMLDEACSQIEHRTVPGTQPHYQALEDRGGAEKSGILTPAQQRQENEELRKQLIHESHLKEKAKAELESIQNEFDKLQDFLHHNSDWEGQYQQVQTELKVSRLNNDEKDQMIESLQTEVKSLRNDINSFEKEKSELMMETEELNSKIHSMETQLDEAQHEVKWEENNSMSLESQVESLQIEMSQLKEEYNKVLEDKDSLEGEVLSLTSQMEDANLPIDRSKIGESRAKTPDSQASTASYSNSEDKLATLRSEIKVWKEKHNHLNTEKRIMQKKFETTARELENAKKCVKRLESSAQSMASKDADEVRRLASGKESLEQELKVVKSLAEVRQKQAESLQKELDTLRKLAEDRQKEIRSLQQNLRSSQKLAKGREHEIDSLQQELVGASGLAEDRNRQLEQIVHEMEESKIMAENKHDQLESLQEQLNNINVVAKDKSKEVESLKAELDKATKWAEDKQLELETLEQELVGTTLVAEGRQKQIDSLQTIVAIDLCETSSEHTMESSSHAQKLTLLLAENRANREEIEKLTRDLTVKMKESAADREVNEYLCNEKYKLQSEKTILESELATVKDEYEKYQIQHSADSKIQQAEISGLKAKLNASERLKDTLTSELSHTKFNLSEASESSDKVSSVSYDLASAKVDLENLRKEHSVLNTMLAEERKQCEKLREEWQKELTEKRKLNDQIRDVKIELDTTTATLEASKDYAAQLQEEKDQLYKEYTIVQLRAEVLLQTAEQNYHAALESKSQIGVDLKMMENTISTLKAQLAEERANRKLAEQKLNSFSEMLEQERKKKLLPKSDTQVVTDLVSAWNLSLILVPVWDY</sequence>
<feature type="region of interest" description="Disordered" evidence="2">
    <location>
        <begin position="1"/>
        <end position="97"/>
    </location>
</feature>
<feature type="compositionally biased region" description="Basic and acidic residues" evidence="2">
    <location>
        <begin position="220"/>
        <end position="233"/>
    </location>
</feature>
<feature type="compositionally biased region" description="Basic residues" evidence="2">
    <location>
        <begin position="87"/>
        <end position="96"/>
    </location>
</feature>
<feature type="coiled-coil region" evidence="1">
    <location>
        <begin position="408"/>
        <end position="442"/>
    </location>
</feature>
<feature type="compositionally biased region" description="Polar residues" evidence="2">
    <location>
        <begin position="153"/>
        <end position="178"/>
    </location>
</feature>
<dbReference type="Gene3D" id="1.20.120.330">
    <property type="entry name" value="Nucleotidyltransferases domain 2"/>
    <property type="match status" value="1"/>
</dbReference>
<evidence type="ECO:0000313" key="3">
    <source>
        <dbReference type="Proteomes" id="UP000694865"/>
    </source>
</evidence>
<name>A0ABM0MZH5_SACKO</name>
<feature type="compositionally biased region" description="Basic and acidic residues" evidence="2">
    <location>
        <begin position="17"/>
        <end position="29"/>
    </location>
</feature>
<feature type="compositionally biased region" description="Polar residues" evidence="2">
    <location>
        <begin position="269"/>
        <end position="288"/>
    </location>
</feature>
<feature type="coiled-coil region" evidence="1">
    <location>
        <begin position="689"/>
        <end position="730"/>
    </location>
</feature>
<organism evidence="3 4">
    <name type="scientific">Saccoglossus kowalevskii</name>
    <name type="common">Acorn worm</name>
    <dbReference type="NCBI Taxonomy" id="10224"/>
    <lineage>
        <taxon>Eukaryota</taxon>
        <taxon>Metazoa</taxon>
        <taxon>Hemichordata</taxon>
        <taxon>Enteropneusta</taxon>
        <taxon>Harrimaniidae</taxon>
        <taxon>Saccoglossus</taxon>
    </lineage>
</organism>
<feature type="compositionally biased region" description="Basic and acidic residues" evidence="2">
    <location>
        <begin position="316"/>
        <end position="329"/>
    </location>
</feature>
<accession>A0ABM0MZH5</accession>
<feature type="coiled-coil region" evidence="1">
    <location>
        <begin position="998"/>
        <end position="1088"/>
    </location>
</feature>
<evidence type="ECO:0000256" key="1">
    <source>
        <dbReference type="SAM" id="Coils"/>
    </source>
</evidence>
<reference evidence="4" key="1">
    <citation type="submission" date="2025-08" db="UniProtKB">
        <authorList>
            <consortium name="RefSeq"/>
        </authorList>
    </citation>
    <scope>IDENTIFICATION</scope>
    <source>
        <tissue evidence="4">Testes</tissue>
    </source>
</reference>
<dbReference type="GeneID" id="102802260"/>
<feature type="compositionally biased region" description="Low complexity" evidence="2">
    <location>
        <begin position="249"/>
        <end position="263"/>
    </location>
</feature>
<feature type="coiled-coil region" evidence="1">
    <location>
        <begin position="1114"/>
        <end position="1155"/>
    </location>
</feature>
<feature type="compositionally biased region" description="Polar residues" evidence="2">
    <location>
        <begin position="592"/>
        <end position="603"/>
    </location>
</feature>
<feature type="compositionally biased region" description="Basic and acidic residues" evidence="2">
    <location>
        <begin position="580"/>
        <end position="591"/>
    </location>
</feature>
<proteinExistence type="predicted"/>
<evidence type="ECO:0000313" key="4">
    <source>
        <dbReference type="RefSeq" id="XP_006825416.1"/>
    </source>
</evidence>
<keyword evidence="3" id="KW-1185">Reference proteome</keyword>
<dbReference type="Proteomes" id="UP000694865">
    <property type="component" value="Unplaced"/>
</dbReference>
<feature type="region of interest" description="Disordered" evidence="2">
    <location>
        <begin position="578"/>
        <end position="603"/>
    </location>
</feature>
<gene>
    <name evidence="4" type="primary">LOC102802260</name>
</gene>
<feature type="coiled-coil region" evidence="1">
    <location>
        <begin position="921"/>
        <end position="973"/>
    </location>
</feature>
<protein>
    <submittedName>
        <fullName evidence="4">Myosin-9-like</fullName>
    </submittedName>
</protein>
<feature type="region of interest" description="Disordered" evidence="2">
    <location>
        <begin position="127"/>
        <end position="178"/>
    </location>
</feature>